<comment type="caution">
    <text evidence="1">The sequence shown here is derived from an EMBL/GenBank/DDBJ whole genome shotgun (WGS) entry which is preliminary data.</text>
</comment>
<accession>A0A369JLS6</accession>
<evidence type="ECO:0000313" key="1">
    <source>
        <dbReference type="EMBL" id="RDB21355.1"/>
    </source>
</evidence>
<sequence>MVISALKSNCMFGALPQAIPTLHNTCRERDHKVGQLIQVCRGHFCLDASVCSGCSTGRKCNFSAVENIVGMRSPAVGKLLYLARVIPHLTLRPRHDGWRGPGAVGSPRDDPTRWVSEAILCSLYSPRQGCIQFALDVPSWFSSTSSTRSTSVLQLMPPLPVVTLNLALKG</sequence>
<evidence type="ECO:0000313" key="2">
    <source>
        <dbReference type="Proteomes" id="UP000076154"/>
    </source>
</evidence>
<dbReference type="AlphaFoldDB" id="A0A369JLS6"/>
<dbReference type="EMBL" id="LUEZ02000055">
    <property type="protein sequence ID" value="RDB21355.1"/>
    <property type="molecule type" value="Genomic_DNA"/>
</dbReference>
<organism evidence="1 2">
    <name type="scientific">Hypsizygus marmoreus</name>
    <name type="common">White beech mushroom</name>
    <name type="synonym">Agaricus marmoreus</name>
    <dbReference type="NCBI Taxonomy" id="39966"/>
    <lineage>
        <taxon>Eukaryota</taxon>
        <taxon>Fungi</taxon>
        <taxon>Dikarya</taxon>
        <taxon>Basidiomycota</taxon>
        <taxon>Agaricomycotina</taxon>
        <taxon>Agaricomycetes</taxon>
        <taxon>Agaricomycetidae</taxon>
        <taxon>Agaricales</taxon>
        <taxon>Tricholomatineae</taxon>
        <taxon>Lyophyllaceae</taxon>
        <taxon>Hypsizygus</taxon>
    </lineage>
</organism>
<protein>
    <submittedName>
        <fullName evidence="1">Uncharacterized protein</fullName>
    </submittedName>
</protein>
<gene>
    <name evidence="1" type="ORF">Hypma_011386</name>
</gene>
<name>A0A369JLS6_HYPMA</name>
<dbReference type="Proteomes" id="UP000076154">
    <property type="component" value="Unassembled WGS sequence"/>
</dbReference>
<dbReference type="InParanoid" id="A0A369JLS6"/>
<keyword evidence="2" id="KW-1185">Reference proteome</keyword>
<proteinExistence type="predicted"/>
<reference evidence="1" key="1">
    <citation type="submission" date="2018-04" db="EMBL/GenBank/DDBJ databases">
        <title>Whole genome sequencing of Hypsizygus marmoreus.</title>
        <authorList>
            <person name="Choi I.-G."/>
            <person name="Min B."/>
            <person name="Kim J.-G."/>
            <person name="Kim S."/>
            <person name="Oh Y.-L."/>
            <person name="Kong W.-S."/>
            <person name="Park H."/>
            <person name="Jeong J."/>
            <person name="Song E.-S."/>
        </authorList>
    </citation>
    <scope>NUCLEOTIDE SEQUENCE [LARGE SCALE GENOMIC DNA]</scope>
    <source>
        <strain evidence="1">51987-8</strain>
    </source>
</reference>